<dbReference type="GO" id="GO:0016887">
    <property type="term" value="F:ATP hydrolysis activity"/>
    <property type="evidence" value="ECO:0007669"/>
    <property type="project" value="InterPro"/>
</dbReference>
<comment type="similarity">
    <text evidence="3">Belongs to the AAA ATPase family.</text>
</comment>
<evidence type="ECO:0000259" key="5">
    <source>
        <dbReference type="Pfam" id="PF00004"/>
    </source>
</evidence>
<feature type="domain" description="ATPase AAA-type core" evidence="5">
    <location>
        <begin position="141"/>
        <end position="268"/>
    </location>
</feature>
<evidence type="ECO:0000256" key="1">
    <source>
        <dbReference type="ARBA" id="ARBA00001946"/>
    </source>
</evidence>
<dbReference type="SUPFAM" id="SSF52540">
    <property type="entry name" value="P-loop containing nucleoside triphosphate hydrolases"/>
    <property type="match status" value="1"/>
</dbReference>
<dbReference type="Gene3D" id="6.10.280.40">
    <property type="match status" value="1"/>
</dbReference>
<feature type="domain" description="AAA-type ATPase N-terminal" evidence="6">
    <location>
        <begin position="88"/>
        <end position="118"/>
    </location>
</feature>
<dbReference type="Gene3D" id="3.40.50.300">
    <property type="entry name" value="P-loop containing nucleotide triphosphate hydrolases"/>
    <property type="match status" value="1"/>
</dbReference>
<accession>A0A5P1FNK1</accession>
<evidence type="ECO:0000313" key="9">
    <source>
        <dbReference type="Proteomes" id="UP000243459"/>
    </source>
</evidence>
<evidence type="ECO:0000256" key="2">
    <source>
        <dbReference type="ARBA" id="ARBA00022842"/>
    </source>
</evidence>
<keyword evidence="9" id="KW-1185">Reference proteome</keyword>
<keyword evidence="3" id="KW-0547">Nucleotide-binding</keyword>
<feature type="region of interest" description="Disordered" evidence="4">
    <location>
        <begin position="34"/>
        <end position="64"/>
    </location>
</feature>
<dbReference type="InterPro" id="IPR025753">
    <property type="entry name" value="AAA_N_dom"/>
</dbReference>
<dbReference type="AlphaFoldDB" id="A0A5P1FNK1"/>
<organism evidence="8 9">
    <name type="scientific">Asparagus officinalis</name>
    <name type="common">Garden asparagus</name>
    <dbReference type="NCBI Taxonomy" id="4686"/>
    <lineage>
        <taxon>Eukaryota</taxon>
        <taxon>Viridiplantae</taxon>
        <taxon>Streptophyta</taxon>
        <taxon>Embryophyta</taxon>
        <taxon>Tracheophyta</taxon>
        <taxon>Spermatophyta</taxon>
        <taxon>Magnoliopsida</taxon>
        <taxon>Liliopsida</taxon>
        <taxon>Asparagales</taxon>
        <taxon>Asparagaceae</taxon>
        <taxon>Asparagoideae</taxon>
        <taxon>Asparagus</taxon>
    </lineage>
</organism>
<keyword evidence="2" id="KW-0460">Magnesium</keyword>
<feature type="region of interest" description="Disordered" evidence="4">
    <location>
        <begin position="190"/>
        <end position="216"/>
    </location>
</feature>
<dbReference type="Gramene" id="ONK79896">
    <property type="protein sequence ID" value="ONK79896"/>
    <property type="gene ID" value="A4U43_C01F11510"/>
</dbReference>
<feature type="compositionally biased region" description="Basic and acidic residues" evidence="4">
    <location>
        <begin position="340"/>
        <end position="358"/>
    </location>
</feature>
<dbReference type="Pfam" id="PF14363">
    <property type="entry name" value="AAA_assoc"/>
    <property type="match status" value="1"/>
</dbReference>
<evidence type="ECO:0000259" key="7">
    <source>
        <dbReference type="Pfam" id="PF25568"/>
    </source>
</evidence>
<evidence type="ECO:0000256" key="4">
    <source>
        <dbReference type="SAM" id="MobiDB-lite"/>
    </source>
</evidence>
<dbReference type="InterPro" id="IPR058017">
    <property type="entry name" value="At3g28540-like_C"/>
</dbReference>
<dbReference type="PANTHER" id="PTHR23070">
    <property type="entry name" value="BCS1 AAA-TYPE ATPASE"/>
    <property type="match status" value="1"/>
</dbReference>
<dbReference type="EMBL" id="CM007381">
    <property type="protein sequence ID" value="ONK79896.1"/>
    <property type="molecule type" value="Genomic_DNA"/>
</dbReference>
<dbReference type="GO" id="GO:0005524">
    <property type="term" value="F:ATP binding"/>
    <property type="evidence" value="ECO:0007669"/>
    <property type="project" value="UniProtKB-KW"/>
</dbReference>
<dbReference type="OMA" id="GIDSHEM"/>
<dbReference type="InterPro" id="IPR003959">
    <property type="entry name" value="ATPase_AAA_core"/>
</dbReference>
<name>A0A5P1FNK1_ASPOF</name>
<evidence type="ECO:0000256" key="3">
    <source>
        <dbReference type="RuleBase" id="RU003651"/>
    </source>
</evidence>
<feature type="region of interest" description="Disordered" evidence="4">
    <location>
        <begin position="82"/>
        <end position="102"/>
    </location>
</feature>
<comment type="cofactor">
    <cofactor evidence="1">
        <name>Mg(2+)</name>
        <dbReference type="ChEBI" id="CHEBI:18420"/>
    </cofactor>
</comment>
<gene>
    <name evidence="8" type="ORF">A4U43_C01F11510</name>
</gene>
<dbReference type="Pfam" id="PF25568">
    <property type="entry name" value="AAA_lid_At3g28540"/>
    <property type="match status" value="1"/>
</dbReference>
<feature type="domain" description="AAA+ ATPase At3g28540-like C-terminal" evidence="7">
    <location>
        <begin position="270"/>
        <end position="339"/>
    </location>
</feature>
<dbReference type="InterPro" id="IPR003960">
    <property type="entry name" value="ATPase_AAA_CS"/>
</dbReference>
<feature type="compositionally biased region" description="Basic and acidic residues" evidence="4">
    <location>
        <begin position="40"/>
        <end position="52"/>
    </location>
</feature>
<proteinExistence type="inferred from homology"/>
<keyword evidence="3" id="KW-0067">ATP-binding</keyword>
<evidence type="ECO:0000313" key="8">
    <source>
        <dbReference type="EMBL" id="ONK79896.1"/>
    </source>
</evidence>
<feature type="region of interest" description="Disordered" evidence="4">
    <location>
        <begin position="340"/>
        <end position="374"/>
    </location>
</feature>
<reference evidence="9" key="1">
    <citation type="journal article" date="2017" name="Nat. Commun.">
        <title>The asparagus genome sheds light on the origin and evolution of a young Y chromosome.</title>
        <authorList>
            <person name="Harkess A."/>
            <person name="Zhou J."/>
            <person name="Xu C."/>
            <person name="Bowers J.E."/>
            <person name="Van der Hulst R."/>
            <person name="Ayyampalayam S."/>
            <person name="Mercati F."/>
            <person name="Riccardi P."/>
            <person name="McKain M.R."/>
            <person name="Kakrana A."/>
            <person name="Tang H."/>
            <person name="Ray J."/>
            <person name="Groenendijk J."/>
            <person name="Arikit S."/>
            <person name="Mathioni S.M."/>
            <person name="Nakano M."/>
            <person name="Shan H."/>
            <person name="Telgmann-Rauber A."/>
            <person name="Kanno A."/>
            <person name="Yue Z."/>
            <person name="Chen H."/>
            <person name="Li W."/>
            <person name="Chen Y."/>
            <person name="Xu X."/>
            <person name="Zhang Y."/>
            <person name="Luo S."/>
            <person name="Chen H."/>
            <person name="Gao J."/>
            <person name="Mao Z."/>
            <person name="Pires J.C."/>
            <person name="Luo M."/>
            <person name="Kudrna D."/>
            <person name="Wing R.A."/>
            <person name="Meyers B.C."/>
            <person name="Yi K."/>
            <person name="Kong H."/>
            <person name="Lavrijsen P."/>
            <person name="Sunseri F."/>
            <person name="Falavigna A."/>
            <person name="Ye Y."/>
            <person name="Leebens-Mack J.H."/>
            <person name="Chen G."/>
        </authorList>
    </citation>
    <scope>NUCLEOTIDE SEQUENCE [LARGE SCALE GENOMIC DNA]</scope>
    <source>
        <strain evidence="9">cv. DH0086</strain>
    </source>
</reference>
<dbReference type="PROSITE" id="PS00674">
    <property type="entry name" value="AAA"/>
    <property type="match status" value="1"/>
</dbReference>
<dbReference type="Proteomes" id="UP000243459">
    <property type="component" value="Chromosome 1"/>
</dbReference>
<evidence type="ECO:0000259" key="6">
    <source>
        <dbReference type="Pfam" id="PF14363"/>
    </source>
</evidence>
<evidence type="ECO:0008006" key="10">
    <source>
        <dbReference type="Google" id="ProtNLM"/>
    </source>
</evidence>
<dbReference type="InterPro" id="IPR050747">
    <property type="entry name" value="Mitochondrial_chaperone_BCS1"/>
</dbReference>
<sequence length="374" mass="42206">MEMERWAGFGSEPNVPLLGLRQVRPLQPRVLLQKVQPQDQEPRLPLHPDQNPRVRRRPVQAERGVRGDRVLPERVVLAARQQAQGRLREGQQQPRAELDDHEEVTDEFEGVKLWWASSTATSRAPSNPFSPAQEERRSYKLTFHKRHRTQVIASYLQHVMAQGRELLIETTSKSIILIEDIDCSLELTGKRKKKADKESEGGKPALPSEDDKDDGSSKVTLSGLLNFIDGLWSASAGERLIVFTTNHIEKLDPALIRRGRMDKHIEMSYCSFEAFQVLVKNYLGIDSHEMFDRIRGLMEEVKITPADVAENLMPKSVSDGAETCLNRLIQALSEAKEAALRGAESRQEEINGEKSKTDGDDENKELQGAENSTT</sequence>
<dbReference type="Pfam" id="PF00004">
    <property type="entry name" value="AAA"/>
    <property type="match status" value="1"/>
</dbReference>
<protein>
    <recommendedName>
        <fullName evidence="10">ATPase AAA-type core domain-containing protein</fullName>
    </recommendedName>
</protein>
<dbReference type="InterPro" id="IPR027417">
    <property type="entry name" value="P-loop_NTPase"/>
</dbReference>